<comment type="caution">
    <text evidence="1">The sequence shown here is derived from an EMBL/GenBank/DDBJ whole genome shotgun (WGS) entry which is preliminary data.</text>
</comment>
<organism evidence="1 2">
    <name type="scientific">Paraburkholderia metrosideri</name>
    <dbReference type="NCBI Taxonomy" id="580937"/>
    <lineage>
        <taxon>Bacteria</taxon>
        <taxon>Pseudomonadati</taxon>
        <taxon>Pseudomonadota</taxon>
        <taxon>Betaproteobacteria</taxon>
        <taxon>Burkholderiales</taxon>
        <taxon>Burkholderiaceae</taxon>
        <taxon>Paraburkholderia</taxon>
    </lineage>
</organism>
<sequence length="254" mass="29070">MGNEPTCDNCIVVSQPMYFPWFGMLEQIRLCDTYVYYDDVQFTRGFFNRVQIKTAHGIRWLTVPLQNWKRGQLINEVRIDNSEDWMTRHRQQLEQAYAHAPFKQDMLELVDAVFARDYEWIGELAQASTDALVSYFPEIGLDKRFLVSSQLDVDGSSSQRLINICTALGGKTYLTGHGAKSYLAHEAFEERGIDVDYIDYELNAYAQAHGDFTPYVTSLDLIAHVGRAGVAHIRGKSSPWRDFLTHTTPATLEK</sequence>
<evidence type="ECO:0000313" key="2">
    <source>
        <dbReference type="Proteomes" id="UP000598032"/>
    </source>
</evidence>
<reference evidence="1 2" key="1">
    <citation type="submission" date="2020-10" db="EMBL/GenBank/DDBJ databases">
        <authorList>
            <person name="Peeters C."/>
        </authorList>
    </citation>
    <scope>NUCLEOTIDE SEQUENCE [LARGE SCALE GENOMIC DNA]</scope>
    <source>
        <strain evidence="1 2">LMG 28140</strain>
    </source>
</reference>
<evidence type="ECO:0000313" key="1">
    <source>
        <dbReference type="EMBL" id="CAD6540229.1"/>
    </source>
</evidence>
<dbReference type="Pfam" id="PF08889">
    <property type="entry name" value="WbqC"/>
    <property type="match status" value="1"/>
</dbReference>
<protein>
    <recommendedName>
        <fullName evidence="3">WbqC-like family protein</fullName>
    </recommendedName>
</protein>
<proteinExistence type="predicted"/>
<dbReference type="Proteomes" id="UP000598032">
    <property type="component" value="Unassembled WGS sequence"/>
</dbReference>
<dbReference type="EMBL" id="CAJHCP010000007">
    <property type="protein sequence ID" value="CAD6540229.1"/>
    <property type="molecule type" value="Genomic_DNA"/>
</dbReference>
<dbReference type="RefSeq" id="WP_201643503.1">
    <property type="nucleotide sequence ID" value="NZ_CAJHCP010000007.1"/>
</dbReference>
<gene>
    <name evidence="1" type="ORF">LMG28140_03475</name>
</gene>
<evidence type="ECO:0008006" key="3">
    <source>
        <dbReference type="Google" id="ProtNLM"/>
    </source>
</evidence>
<name>A0ABM8NRM6_9BURK</name>
<keyword evidence="2" id="KW-1185">Reference proteome</keyword>
<dbReference type="InterPro" id="IPR014985">
    <property type="entry name" value="WbqC"/>
</dbReference>
<accession>A0ABM8NRM6</accession>